<sequence length="391" mass="41753">MRREKPPMSVNVAAAQVQGMDAGRLARVPAALLADVEAARIDGAVVLVARRGDILLHQAIGFAERVTGRAMALDSVFMSMSLSKQFTNLAVLQRIEAGDIAIDTPVAAVVPEFAEHGKGGITIGHLITHTSGLPPVIMGDRKLNGADIGSVTAALSRAEPLCPPGTRVLYSPVLAHGLLAEIVRRLDGGTRRFARILADEVFEPIGMNESHLGIPEHVRPRYVPVVVRDQTPGLFPPGVLESSDRLKPESEMPGGGCVITAADVFAFAECWRSGGRAVKRRVLSPAMARFALVDRTGAMPNEFFAPPGRGPTPSHFSYGFWLRGQGIHSMAFGHLASPATFGGMGAGSHVFWCDPVSDVTFVLLTAGLLEESASVERFRRLSDLVHTALEH</sequence>
<keyword evidence="3" id="KW-1185">Reference proteome</keyword>
<evidence type="ECO:0000313" key="3">
    <source>
        <dbReference type="Proteomes" id="UP000245461"/>
    </source>
</evidence>
<proteinExistence type="predicted"/>
<dbReference type="OrthoDB" id="5705574at2"/>
<dbReference type="Pfam" id="PF00144">
    <property type="entry name" value="Beta-lactamase"/>
    <property type="match status" value="1"/>
</dbReference>
<evidence type="ECO:0000313" key="2">
    <source>
        <dbReference type="EMBL" id="PWR22766.1"/>
    </source>
</evidence>
<dbReference type="InterPro" id="IPR001466">
    <property type="entry name" value="Beta-lactam-related"/>
</dbReference>
<dbReference type="PANTHER" id="PTHR43283:SF3">
    <property type="entry name" value="BETA-LACTAMASE FAMILY PROTEIN (AFU_ORTHOLOGUE AFUA_5G07500)"/>
    <property type="match status" value="1"/>
</dbReference>
<feature type="domain" description="Beta-lactamase-related" evidence="1">
    <location>
        <begin position="36"/>
        <end position="375"/>
    </location>
</feature>
<evidence type="ECO:0000259" key="1">
    <source>
        <dbReference type="Pfam" id="PF00144"/>
    </source>
</evidence>
<name>A0A317E967_9PROT</name>
<dbReference type="InterPro" id="IPR012338">
    <property type="entry name" value="Beta-lactam/transpept-like"/>
</dbReference>
<reference evidence="2 3" key="1">
    <citation type="submission" date="2018-05" db="EMBL/GenBank/DDBJ databases">
        <title>Zavarzinia sp. HR-AS.</title>
        <authorList>
            <person name="Lee Y."/>
            <person name="Jeon C.O."/>
        </authorList>
    </citation>
    <scope>NUCLEOTIDE SEQUENCE [LARGE SCALE GENOMIC DNA]</scope>
    <source>
        <strain evidence="2 3">HR-AS</strain>
    </source>
</reference>
<dbReference type="Gene3D" id="3.40.710.10">
    <property type="entry name" value="DD-peptidase/beta-lactamase superfamily"/>
    <property type="match status" value="1"/>
</dbReference>
<dbReference type="Proteomes" id="UP000245461">
    <property type="component" value="Unassembled WGS sequence"/>
</dbReference>
<protein>
    <recommendedName>
        <fullName evidence="1">Beta-lactamase-related domain-containing protein</fullName>
    </recommendedName>
</protein>
<organism evidence="2 3">
    <name type="scientific">Zavarzinia aquatilis</name>
    <dbReference type="NCBI Taxonomy" id="2211142"/>
    <lineage>
        <taxon>Bacteria</taxon>
        <taxon>Pseudomonadati</taxon>
        <taxon>Pseudomonadota</taxon>
        <taxon>Alphaproteobacteria</taxon>
        <taxon>Rhodospirillales</taxon>
        <taxon>Zavarziniaceae</taxon>
        <taxon>Zavarzinia</taxon>
    </lineage>
</organism>
<accession>A0A317E967</accession>
<dbReference type="PANTHER" id="PTHR43283">
    <property type="entry name" value="BETA-LACTAMASE-RELATED"/>
    <property type="match status" value="1"/>
</dbReference>
<comment type="caution">
    <text evidence="2">The sequence shown here is derived from an EMBL/GenBank/DDBJ whole genome shotgun (WGS) entry which is preliminary data.</text>
</comment>
<dbReference type="AlphaFoldDB" id="A0A317E967"/>
<dbReference type="SUPFAM" id="SSF56601">
    <property type="entry name" value="beta-lactamase/transpeptidase-like"/>
    <property type="match status" value="1"/>
</dbReference>
<dbReference type="InterPro" id="IPR050789">
    <property type="entry name" value="Diverse_Enzym_Activities"/>
</dbReference>
<dbReference type="EMBL" id="QGLE01000005">
    <property type="protein sequence ID" value="PWR22766.1"/>
    <property type="molecule type" value="Genomic_DNA"/>
</dbReference>
<gene>
    <name evidence="2" type="ORF">DKG74_10040</name>
</gene>